<gene>
    <name evidence="11" type="ORF">IPV69_12265</name>
</gene>
<dbReference type="InterPro" id="IPR040451">
    <property type="entry name" value="GH81_N"/>
</dbReference>
<evidence type="ECO:0000256" key="8">
    <source>
        <dbReference type="ARBA" id="ARBA00023326"/>
    </source>
</evidence>
<dbReference type="GO" id="GO:0000272">
    <property type="term" value="P:polysaccharide catabolic process"/>
    <property type="evidence" value="ECO:0007669"/>
    <property type="project" value="UniProtKB-KW"/>
</dbReference>
<dbReference type="KEGG" id="hbs:IPV69_12265"/>
<comment type="similarity">
    <text evidence="2">Belongs to the glycosyl hydrolase 81 family.</text>
</comment>
<dbReference type="GO" id="GO:0052861">
    <property type="term" value="F:endo-1,3(4)-beta-glucanase activity"/>
    <property type="evidence" value="ECO:0007669"/>
    <property type="project" value="InterPro"/>
</dbReference>
<evidence type="ECO:0000313" key="12">
    <source>
        <dbReference type="Proteomes" id="UP000593765"/>
    </source>
</evidence>
<dbReference type="AlphaFoldDB" id="A0A7M2X324"/>
<dbReference type="PROSITE" id="PS52008">
    <property type="entry name" value="GH81"/>
    <property type="match status" value="1"/>
</dbReference>
<evidence type="ECO:0000256" key="4">
    <source>
        <dbReference type="ARBA" id="ARBA00022801"/>
    </source>
</evidence>
<dbReference type="Pfam" id="PF17652">
    <property type="entry name" value="Glyco_hydro81C"/>
    <property type="match status" value="1"/>
</dbReference>
<proteinExistence type="inferred from homology"/>
<feature type="domain" description="Glycosyl hydrolase family 81 C-terminal" evidence="10">
    <location>
        <begin position="359"/>
        <end position="673"/>
    </location>
</feature>
<name>A0A7M2X324_9BACT</name>
<dbReference type="Proteomes" id="UP000593765">
    <property type="component" value="Chromosome"/>
</dbReference>
<dbReference type="InterPro" id="IPR005200">
    <property type="entry name" value="Endo-beta-glucanase"/>
</dbReference>
<accession>A0A7M2X324</accession>
<evidence type="ECO:0000256" key="5">
    <source>
        <dbReference type="ARBA" id="ARBA00023277"/>
    </source>
</evidence>
<sequence length="744" mass="80552">MAFILAGVSAVSAQSAPQSAPPSVAVVAVGPGGYLTLPPKACKPLPEQIYKTDDLKGPMVTNQWWSSLVWQKYSQPMFAHPLVLTATAGGLTVAQHGTTLTGSAAAIMGSGAVKDGDLRLGHAAADAFPQADCAGYSDWFVTAAFASGPASLRATFGHGSPYVYCQYTGGNPKVSFAKPPKVWSGGAGDAVLGITTNGRHYGLFGATGSTWSGLDGTAFVNDARGKSYFSIAVLPDDKPQTLALFRKHAYSHVTDSRVAYRVVGGNVKAVYQFTLQPHEGTEAETIFALYPHQWKYATSPLTEMSYGSVRGQMKVGVGRSFETSIAVQGVLPMFPAEGIPDRQRMVDYLKAAAAKTPAGFGDTYWEGKRLGTVATLAGIAEVCGETALRDGFVGELKSRLENWFTATPGKEQPVFYYNGVWGTLVGSRPSYGSDKPLNDHHFHYGYFIRAAAEIARVDPAWAAKWSPMVNLLIRDIASTDRQDAMFPYLRCFDKYASHSWASGDANFADGNNQESSSESLNAWYGMILWGQATGDTAVRDAGLFLFNTERTAVEEYWFDVSGTNYPKDFPNVALGMVWGGKGAFGTWFSGDVDCIHGINWLPYTPASIYMGRYPDYVKKNHDRIIEKRKGGRDYGTGWGDLVIMFQALSDAGPAAQYIDANPNCKLEGGNSHAFMYHWIHTLNRFGQNDAAVTADHPLTNVFIKGGVRTYIAYNSGTGPLTVTFSDGKKLDVPPRQLKVAEDRK</sequence>
<dbReference type="EC" id="3.2.1.39" evidence="3"/>
<dbReference type="GO" id="GO:0071555">
    <property type="term" value="P:cell wall organization"/>
    <property type="evidence" value="ECO:0007669"/>
    <property type="project" value="UniProtKB-KW"/>
</dbReference>
<keyword evidence="4 11" id="KW-0378">Hydrolase</keyword>
<evidence type="ECO:0000256" key="2">
    <source>
        <dbReference type="ARBA" id="ARBA00010730"/>
    </source>
</evidence>
<dbReference type="InterPro" id="IPR040720">
    <property type="entry name" value="GH81_C"/>
</dbReference>
<keyword evidence="12" id="KW-1185">Reference proteome</keyword>
<evidence type="ECO:0000259" key="9">
    <source>
        <dbReference type="Pfam" id="PF03639"/>
    </source>
</evidence>
<dbReference type="EMBL" id="CP063458">
    <property type="protein sequence ID" value="QOV92075.1"/>
    <property type="molecule type" value="Genomic_DNA"/>
</dbReference>
<dbReference type="Pfam" id="PF03639">
    <property type="entry name" value="Glyco_hydro_81"/>
    <property type="match status" value="1"/>
</dbReference>
<organism evidence="11 12">
    <name type="scientific">Humisphaera borealis</name>
    <dbReference type="NCBI Taxonomy" id="2807512"/>
    <lineage>
        <taxon>Bacteria</taxon>
        <taxon>Pseudomonadati</taxon>
        <taxon>Planctomycetota</taxon>
        <taxon>Phycisphaerae</taxon>
        <taxon>Tepidisphaerales</taxon>
        <taxon>Tepidisphaeraceae</taxon>
        <taxon>Humisphaera</taxon>
    </lineage>
</organism>
<keyword evidence="5" id="KW-0119">Carbohydrate metabolism</keyword>
<reference evidence="11 12" key="1">
    <citation type="submission" date="2020-10" db="EMBL/GenBank/DDBJ databases">
        <title>Wide distribution of Phycisphaera-like planctomycetes from WD2101 soil group in peatlands and genome analysis of the first cultivated representative.</title>
        <authorList>
            <person name="Dedysh S.N."/>
            <person name="Beletsky A.V."/>
            <person name="Ivanova A."/>
            <person name="Kulichevskaya I.S."/>
            <person name="Suzina N.E."/>
            <person name="Philippov D.A."/>
            <person name="Rakitin A.L."/>
            <person name="Mardanov A.V."/>
            <person name="Ravin N.V."/>
        </authorList>
    </citation>
    <scope>NUCLEOTIDE SEQUENCE [LARGE SCALE GENOMIC DNA]</scope>
    <source>
        <strain evidence="11 12">M1803</strain>
    </source>
</reference>
<dbReference type="GO" id="GO:0042973">
    <property type="term" value="F:glucan endo-1,3-beta-D-glucosidase activity"/>
    <property type="evidence" value="ECO:0007669"/>
    <property type="project" value="UniProtKB-EC"/>
</dbReference>
<dbReference type="Gene3D" id="2.70.98.30">
    <property type="entry name" value="Golgi alpha-mannosidase II, domain 4"/>
    <property type="match status" value="1"/>
</dbReference>
<evidence type="ECO:0000259" key="10">
    <source>
        <dbReference type="Pfam" id="PF17652"/>
    </source>
</evidence>
<evidence type="ECO:0000256" key="1">
    <source>
        <dbReference type="ARBA" id="ARBA00000382"/>
    </source>
</evidence>
<protein>
    <recommendedName>
        <fullName evidence="3">glucan endo-1,3-beta-D-glucosidase</fullName>
        <ecNumber evidence="3">3.2.1.39</ecNumber>
    </recommendedName>
</protein>
<feature type="domain" description="Glycosyl hydrolase family 81 N-terminal" evidence="9">
    <location>
        <begin position="52"/>
        <end position="321"/>
    </location>
</feature>
<evidence type="ECO:0000256" key="3">
    <source>
        <dbReference type="ARBA" id="ARBA00012780"/>
    </source>
</evidence>
<dbReference type="RefSeq" id="WP_206295405.1">
    <property type="nucleotide sequence ID" value="NZ_CP063458.1"/>
</dbReference>
<comment type="catalytic activity">
    <reaction evidence="1">
        <text>Hydrolysis of (1-&gt;3)-beta-D-glucosidic linkages in (1-&gt;3)-beta-D-glucans.</text>
        <dbReference type="EC" id="3.2.1.39"/>
    </reaction>
</comment>
<keyword evidence="8" id="KW-0624">Polysaccharide degradation</keyword>
<dbReference type="PANTHER" id="PTHR31983">
    <property type="entry name" value="ENDO-1,3(4)-BETA-GLUCANASE 1"/>
    <property type="match status" value="1"/>
</dbReference>
<evidence type="ECO:0000313" key="11">
    <source>
        <dbReference type="EMBL" id="QOV92075.1"/>
    </source>
</evidence>
<evidence type="ECO:0000256" key="7">
    <source>
        <dbReference type="ARBA" id="ARBA00023316"/>
    </source>
</evidence>
<keyword evidence="6" id="KW-0326">Glycosidase</keyword>
<dbReference type="PANTHER" id="PTHR31983:SF0">
    <property type="entry name" value="GLUCAN ENDO-1,3-BETA-D-GLUCOSIDASE 2"/>
    <property type="match status" value="1"/>
</dbReference>
<keyword evidence="7" id="KW-0961">Cell wall biogenesis/degradation</keyword>
<evidence type="ECO:0000256" key="6">
    <source>
        <dbReference type="ARBA" id="ARBA00023295"/>
    </source>
</evidence>